<dbReference type="Pfam" id="PF12635">
    <property type="entry name" value="DUF3780"/>
    <property type="match status" value="1"/>
</dbReference>
<protein>
    <submittedName>
        <fullName evidence="2">DUF3780 domain-containing protein</fullName>
    </submittedName>
</protein>
<evidence type="ECO:0000313" key="2">
    <source>
        <dbReference type="EMBL" id="KAA9032086.1"/>
    </source>
</evidence>
<evidence type="ECO:0000313" key="4">
    <source>
        <dbReference type="Proteomes" id="UP000326364"/>
    </source>
</evidence>
<comment type="caution">
    <text evidence="2">The sequence shown here is derived from an EMBL/GenBank/DDBJ whole genome shotgun (WGS) entry which is preliminary data.</text>
</comment>
<dbReference type="Proteomes" id="UP000325933">
    <property type="component" value="Unassembled WGS sequence"/>
</dbReference>
<dbReference type="EMBL" id="VYQB01000003">
    <property type="protein sequence ID" value="KAA9019629.1"/>
    <property type="molecule type" value="Genomic_DNA"/>
</dbReference>
<gene>
    <name evidence="2" type="ORF">F4U95_05100</name>
    <name evidence="1" type="ORF">F4U96_05100</name>
</gene>
<dbReference type="InterPro" id="IPR024220">
    <property type="entry name" value="DUF3780"/>
</dbReference>
<reference evidence="3 4" key="1">
    <citation type="submission" date="2019-09" db="EMBL/GenBank/DDBJ databases">
        <authorList>
            <person name="Feng G."/>
        </authorList>
    </citation>
    <scope>NUCLEOTIDE SEQUENCE [LARGE SCALE GENOMIC DNA]</scope>
    <source>
        <strain evidence="2 3">KACC 19283</strain>
        <strain evidence="1 4">KACC 19284</strain>
    </source>
</reference>
<dbReference type="AlphaFoldDB" id="A0A5J5I6P5"/>
<proteinExistence type="predicted"/>
<evidence type="ECO:0000313" key="1">
    <source>
        <dbReference type="EMBL" id="KAA9019629.1"/>
    </source>
</evidence>
<keyword evidence="4" id="KW-1185">Reference proteome</keyword>
<name>A0A5J5I6P5_9SPHN</name>
<accession>A0A5J5I6P5</accession>
<evidence type="ECO:0000313" key="3">
    <source>
        <dbReference type="Proteomes" id="UP000325933"/>
    </source>
</evidence>
<organism evidence="2 3">
    <name type="scientific">Sphingobium limneticum</name>
    <dbReference type="NCBI Taxonomy" id="1007511"/>
    <lineage>
        <taxon>Bacteria</taxon>
        <taxon>Pseudomonadati</taxon>
        <taxon>Pseudomonadota</taxon>
        <taxon>Alphaproteobacteria</taxon>
        <taxon>Sphingomonadales</taxon>
        <taxon>Sphingomonadaceae</taxon>
        <taxon>Sphingobium</taxon>
    </lineage>
</organism>
<dbReference type="RefSeq" id="WP_150424837.1">
    <property type="nucleotide sequence ID" value="NZ_VYQA01000003.1"/>
</dbReference>
<sequence length="184" mass="21148">MASRPKAGFGIPENEIDPQHFIVDISASARELITVTEDYGISGPKFDSDENVHVDQVIRCRIDARRWRQVATPLRNAFNERLKSRKFKPGRWEAGRNRVHRLLGREMCVLLWAIERCDEDKIPAAINAWTGLRPEERWWLYAMAAHNSGKAADYDRGWRKAIQYGLTEGSTLPDSSRSTLLDRL</sequence>
<dbReference type="Proteomes" id="UP000326364">
    <property type="component" value="Unassembled WGS sequence"/>
</dbReference>
<dbReference type="EMBL" id="VYQA01000003">
    <property type="protein sequence ID" value="KAA9032086.1"/>
    <property type="molecule type" value="Genomic_DNA"/>
</dbReference>